<feature type="transmembrane region" description="Helical" evidence="1">
    <location>
        <begin position="41"/>
        <end position="62"/>
    </location>
</feature>
<organism evidence="3 4">
    <name type="scientific">Methanococcoides cohabitans</name>
    <dbReference type="NCBI Taxonomy" id="3136559"/>
    <lineage>
        <taxon>Archaea</taxon>
        <taxon>Methanobacteriati</taxon>
        <taxon>Methanobacteriota</taxon>
        <taxon>Stenosarchaea group</taxon>
        <taxon>Methanomicrobia</taxon>
        <taxon>Methanosarcinales</taxon>
        <taxon>Methanosarcinaceae</taxon>
        <taxon>Methanococcoides</taxon>
    </lineage>
</organism>
<evidence type="ECO:0000256" key="1">
    <source>
        <dbReference type="SAM" id="Phobius"/>
    </source>
</evidence>
<dbReference type="PANTHER" id="PTHR22911">
    <property type="entry name" value="ACYL-MALONYL CONDENSING ENZYME-RELATED"/>
    <property type="match status" value="1"/>
</dbReference>
<keyword evidence="1" id="KW-1133">Transmembrane helix</keyword>
<dbReference type="EMBL" id="JBCAUS010000002">
    <property type="protein sequence ID" value="MEL4304698.1"/>
    <property type="molecule type" value="Genomic_DNA"/>
</dbReference>
<feature type="transmembrane region" description="Helical" evidence="1">
    <location>
        <begin position="12"/>
        <end position="29"/>
    </location>
</feature>
<comment type="caution">
    <text evidence="3">The sequence shown here is derived from an EMBL/GenBank/DDBJ whole genome shotgun (WGS) entry which is preliminary data.</text>
</comment>
<keyword evidence="4" id="KW-1185">Reference proteome</keyword>
<gene>
    <name evidence="3" type="ORF">WOA13_02430</name>
</gene>
<accession>A0ABU9KQS2</accession>
<evidence type="ECO:0000313" key="4">
    <source>
        <dbReference type="Proteomes" id="UP001396646"/>
    </source>
</evidence>
<reference evidence="3 4" key="1">
    <citation type="submission" date="2024-04" db="EMBL/GenBank/DDBJ databases">
        <title>Methanococcoides sp. LMO-2.</title>
        <authorList>
            <person name="Liang L."/>
        </authorList>
    </citation>
    <scope>NUCLEOTIDE SEQUENCE [LARGE SCALE GENOMIC DNA]</scope>
    <source>
        <strain evidence="3 4">LMO-2</strain>
    </source>
</reference>
<feature type="transmembrane region" description="Helical" evidence="1">
    <location>
        <begin position="158"/>
        <end position="177"/>
    </location>
</feature>
<keyword evidence="1" id="KW-0472">Membrane</keyword>
<dbReference type="Proteomes" id="UP001396646">
    <property type="component" value="Unassembled WGS sequence"/>
</dbReference>
<feature type="transmembrane region" description="Helical" evidence="1">
    <location>
        <begin position="131"/>
        <end position="152"/>
    </location>
</feature>
<dbReference type="PANTHER" id="PTHR22911:SF79">
    <property type="entry name" value="MOBA-LIKE NTP TRANSFERASE DOMAIN-CONTAINING PROTEIN"/>
    <property type="match status" value="1"/>
</dbReference>
<evidence type="ECO:0000259" key="2">
    <source>
        <dbReference type="Pfam" id="PF00892"/>
    </source>
</evidence>
<dbReference type="PROSITE" id="PS51257">
    <property type="entry name" value="PROKAR_LIPOPROTEIN"/>
    <property type="match status" value="1"/>
</dbReference>
<evidence type="ECO:0000313" key="3">
    <source>
        <dbReference type="EMBL" id="MEL4304698.1"/>
    </source>
</evidence>
<feature type="transmembrane region" description="Helical" evidence="1">
    <location>
        <begin position="278"/>
        <end position="297"/>
    </location>
</feature>
<name>A0ABU9KQS2_9EURY</name>
<dbReference type="InterPro" id="IPR000620">
    <property type="entry name" value="EamA_dom"/>
</dbReference>
<feature type="transmembrane region" description="Helical" evidence="1">
    <location>
        <begin position="74"/>
        <end position="91"/>
    </location>
</feature>
<feature type="domain" description="EamA" evidence="2">
    <location>
        <begin position="158"/>
        <end position="290"/>
    </location>
</feature>
<feature type="transmembrane region" description="Helical" evidence="1">
    <location>
        <begin position="217"/>
        <end position="236"/>
    </location>
</feature>
<proteinExistence type="predicted"/>
<feature type="transmembrane region" description="Helical" evidence="1">
    <location>
        <begin position="97"/>
        <end position="119"/>
    </location>
</feature>
<dbReference type="InterPro" id="IPR037185">
    <property type="entry name" value="EmrE-like"/>
</dbReference>
<dbReference type="Pfam" id="PF00892">
    <property type="entry name" value="EamA"/>
    <property type="match status" value="2"/>
</dbReference>
<keyword evidence="1" id="KW-0812">Transmembrane</keyword>
<feature type="domain" description="EamA" evidence="2">
    <location>
        <begin position="13"/>
        <end position="141"/>
    </location>
</feature>
<feature type="transmembrane region" description="Helical" evidence="1">
    <location>
        <begin position="248"/>
        <end position="266"/>
    </location>
</feature>
<dbReference type="RefSeq" id="WP_342126406.1">
    <property type="nucleotide sequence ID" value="NZ_JBCAUS010000002.1"/>
</dbReference>
<feature type="transmembrane region" description="Helical" evidence="1">
    <location>
        <begin position="184"/>
        <end position="205"/>
    </location>
</feature>
<sequence>MIRMDRNSNKPSIYIITSCIMYGCVGVLLEGINGMDTGSILFYRFFFGLIGIIMFIIATRRYNDLYLSKKKPSMVLRGILNIICLFSYFLSMKYAGVSIAVMLLYTSPVYVTLASPLLFKERISTQSMIALLFSVVGILMLIDPSNISSVGAADNYPLGIFFGIIAGISNASSSLMIDNLKEDYSGLSLLFWSTLMGMLILSPYAVRVSGQVLLENIWMLLQMGLVLSTVASLIYLNGAVNMKAQTTSVLALLEPVSSIFFGYMILNDPLFGNTIKGCGLILIGAFMISMGEMNFFGSRIQPRLKLRRNLYASSWRGFPRFQFGNFRKY</sequence>
<protein>
    <submittedName>
        <fullName evidence="3">DMT family transporter</fullName>
    </submittedName>
</protein>
<dbReference type="SUPFAM" id="SSF103481">
    <property type="entry name" value="Multidrug resistance efflux transporter EmrE"/>
    <property type="match status" value="2"/>
</dbReference>